<dbReference type="SUPFAM" id="SSF51569">
    <property type="entry name" value="Aldolase"/>
    <property type="match status" value="1"/>
</dbReference>
<dbReference type="InterPro" id="IPR020625">
    <property type="entry name" value="Schiff_base-form_aldolases_AS"/>
</dbReference>
<dbReference type="RefSeq" id="WP_029579033.1">
    <property type="nucleotide sequence ID" value="NZ_CP012076.1"/>
</dbReference>
<evidence type="ECO:0000256" key="3">
    <source>
        <dbReference type="ARBA" id="ARBA00023270"/>
    </source>
</evidence>
<dbReference type="GO" id="GO:0008840">
    <property type="term" value="F:4-hydroxy-tetrahydrodipicolinate synthase activity"/>
    <property type="evidence" value="ECO:0007669"/>
    <property type="project" value="TreeGrafter"/>
</dbReference>
<evidence type="ECO:0000313" key="9">
    <source>
        <dbReference type="Proteomes" id="UP000282741"/>
    </source>
</evidence>
<keyword evidence="2 4" id="KW-0456">Lyase</keyword>
<dbReference type="PROSITE" id="PS00665">
    <property type="entry name" value="DHDPS_1"/>
    <property type="match status" value="1"/>
</dbReference>
<protein>
    <submittedName>
        <fullName evidence="8">4-hydroxy-tetrahydrodipicolinate synthase</fullName>
    </submittedName>
</protein>
<keyword evidence="3" id="KW-0704">Schiff base</keyword>
<sequence>MHKTLQGIWLPLITPLRAGRVDLEALRRLAAYYRDAGLDGLLLFGSTGEGNLLSLSEKVDMISALRADPGGLPLAFGVGGVDTRGVAALMQRLEKYAPAAWLVAPPYYLCPSQQGMLWHYRELAWTTRHPIIAYNVPKRTGSALTVATLERLRAELPGVIGVKECDPVALAALRGRGSMPAICGEDMALLEHWTAGGQAAIPASAHLFPALHVSMRRQALQGDSQAASASFAMLRHLIRLLFAEPNPAPLKKALALQGWIEDELRPPMMPASEALAERLRRALRGPGLTCSGSFAGRSPSTTPARRPAADGRSHR</sequence>
<dbReference type="PANTHER" id="PTHR12128:SF66">
    <property type="entry name" value="4-HYDROXY-2-OXOGLUTARATE ALDOLASE, MITOCHONDRIAL"/>
    <property type="match status" value="1"/>
</dbReference>
<proteinExistence type="inferred from homology"/>
<dbReference type="PIRSF" id="PIRSF001365">
    <property type="entry name" value="DHDPS"/>
    <property type="match status" value="1"/>
</dbReference>
<dbReference type="InterPro" id="IPR013785">
    <property type="entry name" value="Aldolase_TIM"/>
</dbReference>
<dbReference type="PROSITE" id="PS00666">
    <property type="entry name" value="DHDPS_2"/>
    <property type="match status" value="1"/>
</dbReference>
<feature type="binding site" evidence="6">
    <location>
        <position position="47"/>
    </location>
    <ligand>
        <name>pyruvate</name>
        <dbReference type="ChEBI" id="CHEBI:15361"/>
    </ligand>
</feature>
<evidence type="ECO:0000313" key="8">
    <source>
        <dbReference type="EMBL" id="AZW15838.1"/>
    </source>
</evidence>
<dbReference type="GO" id="GO:0044281">
    <property type="term" value="P:small molecule metabolic process"/>
    <property type="evidence" value="ECO:0007669"/>
    <property type="project" value="UniProtKB-ARBA"/>
</dbReference>
<dbReference type="KEGG" id="bhz:ACR54_01025"/>
<gene>
    <name evidence="8" type="ORF">CS347_03090</name>
</gene>
<dbReference type="PANTHER" id="PTHR12128">
    <property type="entry name" value="DIHYDRODIPICOLINATE SYNTHASE"/>
    <property type="match status" value="1"/>
</dbReference>
<dbReference type="EMBL" id="CP024172">
    <property type="protein sequence ID" value="AZW15838.1"/>
    <property type="molecule type" value="Genomic_DNA"/>
</dbReference>
<dbReference type="InterPro" id="IPR002220">
    <property type="entry name" value="DapA-like"/>
</dbReference>
<feature type="region of interest" description="Disordered" evidence="7">
    <location>
        <begin position="290"/>
        <end position="315"/>
    </location>
</feature>
<dbReference type="Gene3D" id="3.20.20.70">
    <property type="entry name" value="Aldolase class I"/>
    <property type="match status" value="1"/>
</dbReference>
<feature type="active site" description="Schiff-base intermediate with substrate" evidence="5">
    <location>
        <position position="163"/>
    </location>
</feature>
<dbReference type="PRINTS" id="PR00146">
    <property type="entry name" value="DHPICSNTHASE"/>
</dbReference>
<evidence type="ECO:0000256" key="7">
    <source>
        <dbReference type="SAM" id="MobiDB-lite"/>
    </source>
</evidence>
<accession>A0AAN1VEQ7</accession>
<evidence type="ECO:0000256" key="6">
    <source>
        <dbReference type="PIRSR" id="PIRSR001365-2"/>
    </source>
</evidence>
<dbReference type="Pfam" id="PF00701">
    <property type="entry name" value="DHDPS"/>
    <property type="match status" value="1"/>
</dbReference>
<dbReference type="Proteomes" id="UP000282741">
    <property type="component" value="Chromosome"/>
</dbReference>
<dbReference type="SMART" id="SM01130">
    <property type="entry name" value="DHDPS"/>
    <property type="match status" value="1"/>
</dbReference>
<comment type="similarity">
    <text evidence="1 4">Belongs to the DapA family.</text>
</comment>
<feature type="active site" description="Proton donor/acceptor" evidence="5">
    <location>
        <position position="134"/>
    </location>
</feature>
<evidence type="ECO:0000256" key="1">
    <source>
        <dbReference type="ARBA" id="ARBA00007592"/>
    </source>
</evidence>
<evidence type="ECO:0000256" key="5">
    <source>
        <dbReference type="PIRSR" id="PIRSR001365-1"/>
    </source>
</evidence>
<reference evidence="9" key="1">
    <citation type="submission" date="2017-10" db="EMBL/GenBank/DDBJ databases">
        <title>Whole genome sequencing of various Bordetella species.</title>
        <authorList>
            <person name="Weigand M.R."/>
            <person name="Loparev V."/>
            <person name="Peng Y."/>
            <person name="Bowden K.E."/>
            <person name="Tondella M.L."/>
            <person name="Williams M.M."/>
        </authorList>
    </citation>
    <scope>NUCLEOTIDE SEQUENCE [LARGE SCALE GENOMIC DNA]</scope>
    <source>
        <strain evidence="9">H720</strain>
    </source>
</reference>
<evidence type="ECO:0000256" key="2">
    <source>
        <dbReference type="ARBA" id="ARBA00023239"/>
    </source>
</evidence>
<feature type="binding site" evidence="6">
    <location>
        <position position="201"/>
    </location>
    <ligand>
        <name>pyruvate</name>
        <dbReference type="ChEBI" id="CHEBI:15361"/>
    </ligand>
</feature>
<dbReference type="InterPro" id="IPR020624">
    <property type="entry name" value="Schiff_base-form_aldolases_CS"/>
</dbReference>
<name>A0AAN1VEQ7_9BORD</name>
<organism evidence="8 9">
    <name type="scientific">Bordetella hinzii</name>
    <dbReference type="NCBI Taxonomy" id="103855"/>
    <lineage>
        <taxon>Bacteria</taxon>
        <taxon>Pseudomonadati</taxon>
        <taxon>Pseudomonadota</taxon>
        <taxon>Betaproteobacteria</taxon>
        <taxon>Burkholderiales</taxon>
        <taxon>Alcaligenaceae</taxon>
        <taxon>Bordetella</taxon>
    </lineage>
</organism>
<evidence type="ECO:0000256" key="4">
    <source>
        <dbReference type="PIRNR" id="PIRNR001365"/>
    </source>
</evidence>
<dbReference type="AlphaFoldDB" id="A0AAN1VEQ7"/>